<protein>
    <submittedName>
        <fullName evidence="3">Minor structural protein</fullName>
    </submittedName>
</protein>
<keyword evidence="1" id="KW-0175">Coiled coil</keyword>
<evidence type="ECO:0000313" key="3">
    <source>
        <dbReference type="EMBL" id="DAD82421.1"/>
    </source>
</evidence>
<sequence length="315" mass="33590">MLTREILIANAALSGLSDEQITAITTLSQNDENSVIAKKTGEIYGALDADILAVSGIAKNGVEKTYDYAKRVMGEMKTKADGATGLQTQIDSLTKEKARLEKAIADGAADAETVKALKQAKADLQNVTTQYTELTTKYEAEKANHEKELFGERINNALQTAAAGLKFKAGFPESVTKVILAQATEKVKGMNPGYIDDGNGGKVLAFKDASGAIMRNPNNQLNPFTPAELLTKELETMGVLEQQRKQPGSGTGSPTGGAGGGGITLDVSGAKTQSEAYELITKQLMAQGKTVGSKEFDEAMRKVWQENSINKLPER</sequence>
<evidence type="ECO:0000256" key="2">
    <source>
        <dbReference type="SAM" id="MobiDB-lite"/>
    </source>
</evidence>
<evidence type="ECO:0000256" key="1">
    <source>
        <dbReference type="SAM" id="Coils"/>
    </source>
</evidence>
<proteinExistence type="predicted"/>
<organism evidence="3">
    <name type="scientific">Siphoviridae sp. ctHMI2</name>
    <dbReference type="NCBI Taxonomy" id="2826231"/>
    <lineage>
        <taxon>Viruses</taxon>
        <taxon>Duplodnaviria</taxon>
        <taxon>Heunggongvirae</taxon>
        <taxon>Uroviricota</taxon>
        <taxon>Caudoviricetes</taxon>
    </lineage>
</organism>
<feature type="coiled-coil region" evidence="1">
    <location>
        <begin position="83"/>
        <end position="144"/>
    </location>
</feature>
<dbReference type="EMBL" id="BK014919">
    <property type="protein sequence ID" value="DAD82421.1"/>
    <property type="molecule type" value="Genomic_DNA"/>
</dbReference>
<feature type="region of interest" description="Disordered" evidence="2">
    <location>
        <begin position="242"/>
        <end position="267"/>
    </location>
</feature>
<reference evidence="3" key="1">
    <citation type="journal article" date="2021" name="Proc. Natl. Acad. Sci. U.S.A.">
        <title>A Catalog of Tens of Thousands of Viruses from Human Metagenomes Reveals Hidden Associations with Chronic Diseases.</title>
        <authorList>
            <person name="Tisza M.J."/>
            <person name="Buck C.B."/>
        </authorList>
    </citation>
    <scope>NUCLEOTIDE SEQUENCE</scope>
    <source>
        <strain evidence="3">CtHMI2</strain>
    </source>
</reference>
<name>A0A8S5MJA8_9CAUD</name>
<feature type="compositionally biased region" description="Gly residues" evidence="2">
    <location>
        <begin position="249"/>
        <end position="263"/>
    </location>
</feature>
<accession>A0A8S5MJA8</accession>